<comment type="caution">
    <text evidence="8">The sequence shown here is derived from an EMBL/GenBank/DDBJ whole genome shotgun (WGS) entry which is preliminary data.</text>
</comment>
<dbReference type="CDD" id="cd00130">
    <property type="entry name" value="PAS"/>
    <property type="match status" value="3"/>
</dbReference>
<feature type="domain" description="PAC" evidence="7">
    <location>
        <begin position="463"/>
        <end position="515"/>
    </location>
</feature>
<dbReference type="SUPFAM" id="SSF47384">
    <property type="entry name" value="Homodimeric domain of signal transducing histidine kinase"/>
    <property type="match status" value="1"/>
</dbReference>
<dbReference type="PROSITE" id="PS50112">
    <property type="entry name" value="PAS"/>
    <property type="match status" value="2"/>
</dbReference>
<feature type="domain" description="PAS" evidence="6">
    <location>
        <begin position="135"/>
        <end position="179"/>
    </location>
</feature>
<dbReference type="Pfam" id="PF13426">
    <property type="entry name" value="PAS_9"/>
    <property type="match status" value="1"/>
</dbReference>
<dbReference type="InterPro" id="IPR003661">
    <property type="entry name" value="HisK_dim/P_dom"/>
</dbReference>
<evidence type="ECO:0000256" key="5">
    <source>
        <dbReference type="ARBA" id="ARBA00022777"/>
    </source>
</evidence>
<dbReference type="SUPFAM" id="SSF55785">
    <property type="entry name" value="PYP-like sensor domain (PAS domain)"/>
    <property type="match status" value="3"/>
</dbReference>
<dbReference type="NCBIfam" id="TIGR00229">
    <property type="entry name" value="sensory_box"/>
    <property type="match status" value="3"/>
</dbReference>
<dbReference type="STRING" id="1185767.IIF7_02606"/>
<dbReference type="CDD" id="cd00082">
    <property type="entry name" value="HisKA"/>
    <property type="match status" value="1"/>
</dbReference>
<dbReference type="InterPro" id="IPR011006">
    <property type="entry name" value="CheY-like_superfamily"/>
</dbReference>
<dbReference type="EC" id="2.7.13.3" evidence="2"/>
<dbReference type="PROSITE" id="PS50113">
    <property type="entry name" value="PAC"/>
    <property type="match status" value="1"/>
</dbReference>
<name>A0A1Y1T8Z2_9FLAO</name>
<dbReference type="InterPro" id="IPR013655">
    <property type="entry name" value="PAS_fold_3"/>
</dbReference>
<dbReference type="OrthoDB" id="9124519at2"/>
<dbReference type="PANTHER" id="PTHR43304:SF1">
    <property type="entry name" value="PAC DOMAIN-CONTAINING PROTEIN"/>
    <property type="match status" value="1"/>
</dbReference>
<accession>A0A1Y1T8Z2</accession>
<dbReference type="Pfam" id="PF08447">
    <property type="entry name" value="PAS_3"/>
    <property type="match status" value="2"/>
</dbReference>
<proteinExistence type="predicted"/>
<dbReference type="SMART" id="SM00091">
    <property type="entry name" value="PAS"/>
    <property type="match status" value="3"/>
</dbReference>
<keyword evidence="9" id="KW-1185">Reference proteome</keyword>
<dbReference type="InterPro" id="IPR035965">
    <property type="entry name" value="PAS-like_dom_sf"/>
</dbReference>
<evidence type="ECO:0000256" key="3">
    <source>
        <dbReference type="ARBA" id="ARBA00022553"/>
    </source>
</evidence>
<organism evidence="8 9">
    <name type="scientific">Zunongwangia atlantica 22II14-10F7</name>
    <dbReference type="NCBI Taxonomy" id="1185767"/>
    <lineage>
        <taxon>Bacteria</taxon>
        <taxon>Pseudomonadati</taxon>
        <taxon>Bacteroidota</taxon>
        <taxon>Flavobacteriia</taxon>
        <taxon>Flavobacteriales</taxon>
        <taxon>Flavobacteriaceae</taxon>
        <taxon>Zunongwangia</taxon>
    </lineage>
</organism>
<dbReference type="PANTHER" id="PTHR43304">
    <property type="entry name" value="PHYTOCHROME-LIKE PROTEIN CPH1"/>
    <property type="match status" value="1"/>
</dbReference>
<evidence type="ECO:0000313" key="8">
    <source>
        <dbReference type="EMBL" id="ORL46873.1"/>
    </source>
</evidence>
<evidence type="ECO:0000256" key="2">
    <source>
        <dbReference type="ARBA" id="ARBA00012438"/>
    </source>
</evidence>
<dbReference type="InterPro" id="IPR000700">
    <property type="entry name" value="PAS-assoc_C"/>
</dbReference>
<dbReference type="RefSeq" id="WP_084840120.1">
    <property type="nucleotide sequence ID" value="NZ_ARYN01000002.1"/>
</dbReference>
<dbReference type="InterPro" id="IPR052162">
    <property type="entry name" value="Sensor_kinase/Photoreceptor"/>
</dbReference>
<dbReference type="Gene3D" id="1.10.287.130">
    <property type="match status" value="1"/>
</dbReference>
<dbReference type="InterPro" id="IPR000014">
    <property type="entry name" value="PAS"/>
</dbReference>
<dbReference type="InterPro" id="IPR001610">
    <property type="entry name" value="PAC"/>
</dbReference>
<protein>
    <recommendedName>
        <fullName evidence="2">histidine kinase</fullName>
        <ecNumber evidence="2">2.7.13.3</ecNumber>
    </recommendedName>
</protein>
<evidence type="ECO:0000256" key="4">
    <source>
        <dbReference type="ARBA" id="ARBA00022679"/>
    </source>
</evidence>
<sequence length="582" mass="68017">MHKFSNLHIVLFGFIDETESIIKAIKQNSNHYISQCSGLESLARLLEEHCDFDILILQLSYKEKNLDEIFDFISKQEDLPILIISNSNVKKHAFDAFEMGIEDYIHVSEINPPSLNRSIYFAIKRKEYKKQIHNSESNYKTLFYSSPLPMWVLDRYTLKFLSVNQAAIDHYGYSEEEFLKMKASDLWIKEEEEKIKLMVKEFTNDFLHETVCHVKKDGSVMTINFHSTPIFYDGREARLTLARDVTENLKIRKALKDSEMRFKSLVQEGSDLIGILDSDFNYKYISPSVESILSLQPKQLRKKHFFDRVHPEDQEFIKALFLSITNTKNSKIGLPFYRVKDGNGYWRFLETKLTNLLDFSPIQGIVINSRDVTDLVEQRNRLSESLGRYEIVSEATSDIVTDYDFKTGKVKISKSIFKVCGHDPKVVEQEDFEDWWMSHVHEKDRKEIRNKVLNVIESGNKSFQLEYRFKCADGSYKTLLDRSYLVTDRDGKPEKIIGSKQDITQQKDQLKQIKSRNKILEEIAWQQSHMVRAPLAKIMGLIDLLKYSENNHEETKDLLEKILNSAEDLDAVIRNIAEKTYN</sequence>
<dbReference type="Gene3D" id="3.30.450.20">
    <property type="entry name" value="PAS domain"/>
    <property type="match status" value="3"/>
</dbReference>
<dbReference type="SMART" id="SM00086">
    <property type="entry name" value="PAC"/>
    <property type="match status" value="2"/>
</dbReference>
<dbReference type="EMBL" id="ARYN01000002">
    <property type="protein sequence ID" value="ORL46873.1"/>
    <property type="molecule type" value="Genomic_DNA"/>
</dbReference>
<feature type="domain" description="PAS" evidence="6">
    <location>
        <begin position="258"/>
        <end position="328"/>
    </location>
</feature>
<evidence type="ECO:0000256" key="1">
    <source>
        <dbReference type="ARBA" id="ARBA00000085"/>
    </source>
</evidence>
<evidence type="ECO:0000259" key="6">
    <source>
        <dbReference type="PROSITE" id="PS50112"/>
    </source>
</evidence>
<dbReference type="InterPro" id="IPR036097">
    <property type="entry name" value="HisK_dim/P_sf"/>
</dbReference>
<gene>
    <name evidence="8" type="ORF">IIF7_02606</name>
</gene>
<evidence type="ECO:0000313" key="9">
    <source>
        <dbReference type="Proteomes" id="UP000192746"/>
    </source>
</evidence>
<dbReference type="GO" id="GO:0000155">
    <property type="term" value="F:phosphorelay sensor kinase activity"/>
    <property type="evidence" value="ECO:0007669"/>
    <property type="project" value="InterPro"/>
</dbReference>
<keyword evidence="3" id="KW-0597">Phosphoprotein</keyword>
<reference evidence="8 9" key="1">
    <citation type="submission" date="2013-04" db="EMBL/GenBank/DDBJ databases">
        <title>Zunongwangia sp. 22II14-10F7 Genome Sequencing.</title>
        <authorList>
            <person name="Lai Q."/>
            <person name="Shao Z."/>
        </authorList>
    </citation>
    <scope>NUCLEOTIDE SEQUENCE [LARGE SCALE GENOMIC DNA]</scope>
    <source>
        <strain evidence="8 9">22II14-10F7</strain>
    </source>
</reference>
<evidence type="ECO:0000259" key="7">
    <source>
        <dbReference type="PROSITE" id="PS50113"/>
    </source>
</evidence>
<keyword evidence="4" id="KW-0808">Transferase</keyword>
<keyword evidence="5" id="KW-0418">Kinase</keyword>
<dbReference type="SUPFAM" id="SSF52172">
    <property type="entry name" value="CheY-like"/>
    <property type="match status" value="1"/>
</dbReference>
<dbReference type="Proteomes" id="UP000192746">
    <property type="component" value="Unassembled WGS sequence"/>
</dbReference>
<comment type="catalytic activity">
    <reaction evidence="1">
        <text>ATP + protein L-histidine = ADP + protein N-phospho-L-histidine.</text>
        <dbReference type="EC" id="2.7.13.3"/>
    </reaction>
</comment>
<dbReference type="AlphaFoldDB" id="A0A1Y1T8Z2"/>
<dbReference type="Gene3D" id="3.40.50.2300">
    <property type="match status" value="1"/>
</dbReference>